<name>A0ACC1KJ21_9FUNG</name>
<dbReference type="Proteomes" id="UP001140066">
    <property type="component" value="Unassembled WGS sequence"/>
</dbReference>
<reference evidence="1" key="1">
    <citation type="submission" date="2022-07" db="EMBL/GenBank/DDBJ databases">
        <title>Phylogenomic reconstructions and comparative analyses of Kickxellomycotina fungi.</title>
        <authorList>
            <person name="Reynolds N.K."/>
            <person name="Stajich J.E."/>
            <person name="Barry K."/>
            <person name="Grigoriev I.V."/>
            <person name="Crous P."/>
            <person name="Smith M.E."/>
        </authorList>
    </citation>
    <scope>NUCLEOTIDE SEQUENCE</scope>
    <source>
        <strain evidence="1">BCRC 34191</strain>
    </source>
</reference>
<evidence type="ECO:0000313" key="2">
    <source>
        <dbReference type="Proteomes" id="UP001140066"/>
    </source>
</evidence>
<evidence type="ECO:0000313" key="1">
    <source>
        <dbReference type="EMBL" id="KAJ2790580.1"/>
    </source>
</evidence>
<organism evidence="1 2">
    <name type="scientific">Coemansia linderi</name>
    <dbReference type="NCBI Taxonomy" id="2663919"/>
    <lineage>
        <taxon>Eukaryota</taxon>
        <taxon>Fungi</taxon>
        <taxon>Fungi incertae sedis</taxon>
        <taxon>Zoopagomycota</taxon>
        <taxon>Kickxellomycotina</taxon>
        <taxon>Kickxellomycetes</taxon>
        <taxon>Kickxellales</taxon>
        <taxon>Kickxellaceae</taxon>
        <taxon>Coemansia</taxon>
    </lineage>
</organism>
<keyword evidence="2" id="KW-1185">Reference proteome</keyword>
<proteinExistence type="predicted"/>
<gene>
    <name evidence="1" type="ORF">GGI18_001706</name>
</gene>
<protein>
    <submittedName>
        <fullName evidence="1">Uncharacterized protein</fullName>
    </submittedName>
</protein>
<feature type="non-terminal residue" evidence="1">
    <location>
        <position position="90"/>
    </location>
</feature>
<accession>A0ACC1KJ21</accession>
<sequence length="90" mass="10065">MGNASFPLQLNITRSQLLDRPLSEGAQLIRNSVSSVDTDHVRKCLQMLERNTPILGADEWGVDKSTFFCCTNCSRFGFYDTDFGCGNPEK</sequence>
<comment type="caution">
    <text evidence="1">The sequence shown here is derived from an EMBL/GenBank/DDBJ whole genome shotgun (WGS) entry which is preliminary data.</text>
</comment>
<dbReference type="EMBL" id="JANBUK010000305">
    <property type="protein sequence ID" value="KAJ2790580.1"/>
    <property type="molecule type" value="Genomic_DNA"/>
</dbReference>